<organism evidence="1 2">
    <name type="scientific">Gossypium davidsonii</name>
    <name type="common">Davidson's cotton</name>
    <name type="synonym">Gossypium klotzschianum subsp. davidsonii</name>
    <dbReference type="NCBI Taxonomy" id="34287"/>
    <lineage>
        <taxon>Eukaryota</taxon>
        <taxon>Viridiplantae</taxon>
        <taxon>Streptophyta</taxon>
        <taxon>Embryophyta</taxon>
        <taxon>Tracheophyta</taxon>
        <taxon>Spermatophyta</taxon>
        <taxon>Magnoliopsida</taxon>
        <taxon>eudicotyledons</taxon>
        <taxon>Gunneridae</taxon>
        <taxon>Pentapetalae</taxon>
        <taxon>rosids</taxon>
        <taxon>malvids</taxon>
        <taxon>Malvales</taxon>
        <taxon>Malvaceae</taxon>
        <taxon>Malvoideae</taxon>
        <taxon>Gossypium</taxon>
    </lineage>
</organism>
<evidence type="ECO:0000313" key="1">
    <source>
        <dbReference type="EMBL" id="MBA0637923.1"/>
    </source>
</evidence>
<evidence type="ECO:0000313" key="2">
    <source>
        <dbReference type="Proteomes" id="UP000593561"/>
    </source>
</evidence>
<name>A0A7J8TII8_GOSDV</name>
<gene>
    <name evidence="1" type="ORF">Godav_028853</name>
</gene>
<dbReference type="AlphaFoldDB" id="A0A7J8TII8"/>
<sequence length="231" mass="26351">SSAFDSDGSKSEEAYLPRQSARRVCRHTLQDGVVNGVRRKDCKLYKQSGLGIMSMELAEDVSPRIRKDSVLRKHASNKLGGEQRMSAPEAPRLRQNCGPSYELREKLFISSIRWFQPESLQCVTDHFWDSLLQVKAFSSLESLRCYSMSIDVSCFWDKRKLNLLVTAFPVLNVSDYCSNDRSVYNRTLTLLDNRFRVTNNFDLLILKLIPSFISCNPAYASAVNGSSMLEW</sequence>
<comment type="caution">
    <text evidence="1">The sequence shown here is derived from an EMBL/GenBank/DDBJ whole genome shotgun (WGS) entry which is preliminary data.</text>
</comment>
<dbReference type="Proteomes" id="UP000593561">
    <property type="component" value="Unassembled WGS sequence"/>
</dbReference>
<feature type="non-terminal residue" evidence="1">
    <location>
        <position position="231"/>
    </location>
</feature>
<protein>
    <submittedName>
        <fullName evidence="1">Uncharacterized protein</fullName>
    </submittedName>
</protein>
<keyword evidence="2" id="KW-1185">Reference proteome</keyword>
<accession>A0A7J8TII8</accession>
<proteinExistence type="predicted"/>
<reference evidence="1 2" key="1">
    <citation type="journal article" date="2019" name="Genome Biol. Evol.">
        <title>Insights into the evolution of the New World diploid cottons (Gossypium, subgenus Houzingenia) based on genome sequencing.</title>
        <authorList>
            <person name="Grover C.E."/>
            <person name="Arick M.A. 2nd"/>
            <person name="Thrash A."/>
            <person name="Conover J.L."/>
            <person name="Sanders W.S."/>
            <person name="Peterson D.G."/>
            <person name="Frelichowski J.E."/>
            <person name="Scheffler J.A."/>
            <person name="Scheffler B.E."/>
            <person name="Wendel J.F."/>
        </authorList>
    </citation>
    <scope>NUCLEOTIDE SEQUENCE [LARGE SCALE GENOMIC DNA]</scope>
    <source>
        <strain evidence="1">27</strain>
        <tissue evidence="1">Leaf</tissue>
    </source>
</reference>
<dbReference type="EMBL" id="JABFAC010249491">
    <property type="protein sequence ID" value="MBA0637923.1"/>
    <property type="molecule type" value="Genomic_DNA"/>
</dbReference>